<name>A0AA88AW36_FICCA</name>
<dbReference type="EMBL" id="BTGU01000058">
    <property type="protein sequence ID" value="GMN55618.1"/>
    <property type="molecule type" value="Genomic_DNA"/>
</dbReference>
<evidence type="ECO:0000313" key="1">
    <source>
        <dbReference type="EMBL" id="GMN55618.1"/>
    </source>
</evidence>
<protein>
    <submittedName>
        <fullName evidence="1">Uncharacterized protein</fullName>
    </submittedName>
</protein>
<accession>A0AA88AW36</accession>
<reference evidence="1" key="1">
    <citation type="submission" date="2023-07" db="EMBL/GenBank/DDBJ databases">
        <title>draft genome sequence of fig (Ficus carica).</title>
        <authorList>
            <person name="Takahashi T."/>
            <person name="Nishimura K."/>
        </authorList>
    </citation>
    <scope>NUCLEOTIDE SEQUENCE</scope>
</reference>
<keyword evidence="2" id="KW-1185">Reference proteome</keyword>
<organism evidence="1 2">
    <name type="scientific">Ficus carica</name>
    <name type="common">Common fig</name>
    <dbReference type="NCBI Taxonomy" id="3494"/>
    <lineage>
        <taxon>Eukaryota</taxon>
        <taxon>Viridiplantae</taxon>
        <taxon>Streptophyta</taxon>
        <taxon>Embryophyta</taxon>
        <taxon>Tracheophyta</taxon>
        <taxon>Spermatophyta</taxon>
        <taxon>Magnoliopsida</taxon>
        <taxon>eudicotyledons</taxon>
        <taxon>Gunneridae</taxon>
        <taxon>Pentapetalae</taxon>
        <taxon>rosids</taxon>
        <taxon>fabids</taxon>
        <taxon>Rosales</taxon>
        <taxon>Moraceae</taxon>
        <taxon>Ficeae</taxon>
        <taxon>Ficus</taxon>
    </lineage>
</organism>
<evidence type="ECO:0000313" key="2">
    <source>
        <dbReference type="Proteomes" id="UP001187192"/>
    </source>
</evidence>
<gene>
    <name evidence="1" type="ORF">TIFTF001_024742</name>
</gene>
<comment type="caution">
    <text evidence="1">The sequence shown here is derived from an EMBL/GenBank/DDBJ whole genome shotgun (WGS) entry which is preliminary data.</text>
</comment>
<proteinExistence type="predicted"/>
<dbReference type="AlphaFoldDB" id="A0AA88AW36"/>
<sequence>MPNPTTATMPTITAHPYPARDELAIVDPAELVISSPDLNSSNPRWRASHCHNAILCLSS</sequence>
<dbReference type="Proteomes" id="UP001187192">
    <property type="component" value="Unassembled WGS sequence"/>
</dbReference>